<evidence type="ECO:0000259" key="5">
    <source>
        <dbReference type="Pfam" id="PF22936"/>
    </source>
</evidence>
<reference evidence="6" key="1">
    <citation type="journal article" date="2022" name="Int. J. Mol. Sci.">
        <title>Draft Genome of Tanacetum Coccineum: Genomic Comparison of Closely Related Tanacetum-Family Plants.</title>
        <authorList>
            <person name="Yamashiro T."/>
            <person name="Shiraishi A."/>
            <person name="Nakayama K."/>
            <person name="Satake H."/>
        </authorList>
    </citation>
    <scope>NUCLEOTIDE SEQUENCE</scope>
</reference>
<dbReference type="InterPro" id="IPR029472">
    <property type="entry name" value="Copia-like_N"/>
</dbReference>
<keyword evidence="1" id="KW-0064">Aspartyl protease</keyword>
<dbReference type="Gene3D" id="3.30.420.10">
    <property type="entry name" value="Ribonuclease H-like superfamily/Ribonuclease H"/>
    <property type="match status" value="1"/>
</dbReference>
<name>A0ABQ5E218_9ASTR</name>
<dbReference type="InterPro" id="IPR036397">
    <property type="entry name" value="RNaseH_sf"/>
</dbReference>
<dbReference type="PANTHER" id="PTHR11439">
    <property type="entry name" value="GAG-POL-RELATED RETROTRANSPOSON"/>
    <property type="match status" value="1"/>
</dbReference>
<dbReference type="SUPFAM" id="SSF53098">
    <property type="entry name" value="Ribonuclease H-like"/>
    <property type="match status" value="1"/>
</dbReference>
<dbReference type="InterPro" id="IPR043502">
    <property type="entry name" value="DNA/RNA_pol_sf"/>
</dbReference>
<keyword evidence="1" id="KW-0378">Hydrolase</keyword>
<gene>
    <name evidence="6" type="ORF">Tco_0954180</name>
</gene>
<sequence length="904" mass="102095">MAIPVIADPSNTNPNNNINDRFHLASSDHPGMVLINTPFNRGNFLGWSRNVKIALGAKLKLGFSAYELWKDIAEREVKQPRLDNRNDQKRSSTNCGQNGHVFDQCFERIGFDWYKGKKAKKGSRIATHVSSGLEELVSRETPFDLGIENEISEGVDQRLVAAVCSEMMKMFKGKGITDESSGPMKNYASTSSHASIMSCFIASFALFCHPNMNIRLDWVTDTGASDHMTPYSYLFISIRYLTHHIMVHLPDGRSLKVTIVGEVALIPSLILSDVFYDLTTREIVAVGKGSSNAVDTKSCLDIQTFHDRLGHTSVSKLVHIPECKQFDVSNFHCESCMLSKQHKLPFPISTSIQSVPFALLHMDLWVPYKKPALNGAHYFFTIVDDRTRATWTYLVHRKDQISDLLDTFLAYVDNHFKAKPKYIRRDVIFEENVFPFKTPVEVIPMNSKPEYPSFEECSTIEEPLTSNTQSTQPDPNTPSDTDLLHPNIPSEQETLQSSIPNDPLIPSRKSFRVSAKPAWLKDFVTPKHINSSITFCSTRPLYPLFGKNDFSGLPSSHVAFLANVFALTKPNSYQEAIKDKGWVEAMDKELDALERNHTWELTTLPAGHKPITSKWVFKIKYKSDGTLERLKARLVVRGFNQKEGQDYKHTFSPVAKLATVRVLIALATAKEGDLHQLDINNAFLHGCIDEEIYMLPPKGYSKAAPNQVCKLTRSLYGLKQASRQWNQELRKFLLSLGYEQSKHDYSLFVKNINGHFTATLVYVDDVLITGNNSAEILSLNKLFIKTKPKELPLPTQLKLSLTKGNPLRDPGSYRRLVGRLLYLTMTSPDISYVVQHLSRKGLIYPIQSFIQSHLKLTSFSDADWASCLMTRRSLTGYCIFMGHSLVSWKTKKQATVSRSSTEAE</sequence>
<evidence type="ECO:0000256" key="1">
    <source>
        <dbReference type="ARBA" id="ARBA00022750"/>
    </source>
</evidence>
<dbReference type="InterPro" id="IPR054722">
    <property type="entry name" value="PolX-like_BBD"/>
</dbReference>
<proteinExistence type="predicted"/>
<dbReference type="SUPFAM" id="SSF56672">
    <property type="entry name" value="DNA/RNA polymerases"/>
    <property type="match status" value="1"/>
</dbReference>
<evidence type="ECO:0000313" key="6">
    <source>
        <dbReference type="EMBL" id="GJT45465.1"/>
    </source>
</evidence>
<feature type="compositionally biased region" description="Polar residues" evidence="2">
    <location>
        <begin position="464"/>
        <end position="480"/>
    </location>
</feature>
<dbReference type="CDD" id="cd09272">
    <property type="entry name" value="RNase_HI_RT_Ty1"/>
    <property type="match status" value="1"/>
</dbReference>
<dbReference type="Pfam" id="PF22936">
    <property type="entry name" value="Pol_BBD"/>
    <property type="match status" value="1"/>
</dbReference>
<protein>
    <submittedName>
        <fullName evidence="6">Retrovirus-related pol polyprotein from transposon TNT 1-94</fullName>
    </submittedName>
</protein>
<dbReference type="Pfam" id="PF14244">
    <property type="entry name" value="Retrotran_gag_3"/>
    <property type="match status" value="1"/>
</dbReference>
<dbReference type="Pfam" id="PF07727">
    <property type="entry name" value="RVT_2"/>
    <property type="match status" value="1"/>
</dbReference>
<organism evidence="6 7">
    <name type="scientific">Tanacetum coccineum</name>
    <dbReference type="NCBI Taxonomy" id="301880"/>
    <lineage>
        <taxon>Eukaryota</taxon>
        <taxon>Viridiplantae</taxon>
        <taxon>Streptophyta</taxon>
        <taxon>Embryophyta</taxon>
        <taxon>Tracheophyta</taxon>
        <taxon>Spermatophyta</taxon>
        <taxon>Magnoliopsida</taxon>
        <taxon>eudicotyledons</taxon>
        <taxon>Gunneridae</taxon>
        <taxon>Pentapetalae</taxon>
        <taxon>asterids</taxon>
        <taxon>campanulids</taxon>
        <taxon>Asterales</taxon>
        <taxon>Asteraceae</taxon>
        <taxon>Asteroideae</taxon>
        <taxon>Anthemideae</taxon>
        <taxon>Anthemidinae</taxon>
        <taxon>Tanacetum</taxon>
    </lineage>
</organism>
<dbReference type="InterPro" id="IPR013103">
    <property type="entry name" value="RVT_2"/>
</dbReference>
<evidence type="ECO:0000313" key="7">
    <source>
        <dbReference type="Proteomes" id="UP001151760"/>
    </source>
</evidence>
<evidence type="ECO:0000259" key="3">
    <source>
        <dbReference type="Pfam" id="PF07727"/>
    </source>
</evidence>
<feature type="domain" description="Retrotransposon Copia-like N-terminal" evidence="4">
    <location>
        <begin position="26"/>
        <end position="63"/>
    </location>
</feature>
<dbReference type="PANTHER" id="PTHR11439:SF522">
    <property type="entry name" value="REVERSE TRANSCRIPTASE TY1_COPIA-TYPE DOMAIN-CONTAINING PROTEIN"/>
    <property type="match status" value="1"/>
</dbReference>
<dbReference type="InterPro" id="IPR012337">
    <property type="entry name" value="RNaseH-like_sf"/>
</dbReference>
<dbReference type="EMBL" id="BQNB010015904">
    <property type="protein sequence ID" value="GJT45465.1"/>
    <property type="molecule type" value="Genomic_DNA"/>
</dbReference>
<dbReference type="Proteomes" id="UP001151760">
    <property type="component" value="Unassembled WGS sequence"/>
</dbReference>
<feature type="domain" description="Retrovirus-related Pol polyprotein from transposon TNT 1-94-like beta-barrel" evidence="5">
    <location>
        <begin position="218"/>
        <end position="276"/>
    </location>
</feature>
<keyword evidence="7" id="KW-1185">Reference proteome</keyword>
<evidence type="ECO:0000259" key="4">
    <source>
        <dbReference type="Pfam" id="PF14244"/>
    </source>
</evidence>
<keyword evidence="1" id="KW-0645">Protease</keyword>
<evidence type="ECO:0000256" key="2">
    <source>
        <dbReference type="SAM" id="MobiDB-lite"/>
    </source>
</evidence>
<reference evidence="6" key="2">
    <citation type="submission" date="2022-01" db="EMBL/GenBank/DDBJ databases">
        <authorList>
            <person name="Yamashiro T."/>
            <person name="Shiraishi A."/>
            <person name="Satake H."/>
            <person name="Nakayama K."/>
        </authorList>
    </citation>
    <scope>NUCLEOTIDE SEQUENCE</scope>
</reference>
<comment type="caution">
    <text evidence="6">The sequence shown here is derived from an EMBL/GenBank/DDBJ whole genome shotgun (WGS) entry which is preliminary data.</text>
</comment>
<accession>A0ABQ5E218</accession>
<feature type="region of interest" description="Disordered" evidence="2">
    <location>
        <begin position="463"/>
        <end position="487"/>
    </location>
</feature>
<feature type="domain" description="Reverse transcriptase Ty1/copia-type" evidence="3">
    <location>
        <begin position="596"/>
        <end position="781"/>
    </location>
</feature>